<feature type="transmembrane region" description="Helical" evidence="1">
    <location>
        <begin position="6"/>
        <end position="24"/>
    </location>
</feature>
<dbReference type="Proteomes" id="UP000479000">
    <property type="component" value="Unassembled WGS sequence"/>
</dbReference>
<reference evidence="2 3" key="1">
    <citation type="submission" date="2020-02" db="EMBL/GenBank/DDBJ databases">
        <authorList>
            <person name="Ferguson B K."/>
        </authorList>
    </citation>
    <scope>NUCLEOTIDE SEQUENCE [LARGE SCALE GENOMIC DNA]</scope>
</reference>
<keyword evidence="1" id="KW-1133">Transmembrane helix</keyword>
<feature type="non-terminal residue" evidence="2">
    <location>
        <position position="1"/>
    </location>
</feature>
<keyword evidence="1" id="KW-0812">Transmembrane</keyword>
<proteinExistence type="predicted"/>
<evidence type="ECO:0000313" key="3">
    <source>
        <dbReference type="Proteomes" id="UP000479000"/>
    </source>
</evidence>
<evidence type="ECO:0000256" key="1">
    <source>
        <dbReference type="SAM" id="Phobius"/>
    </source>
</evidence>
<protein>
    <submittedName>
        <fullName evidence="2">Uncharacterized protein</fullName>
    </submittedName>
</protein>
<sequence>QQYDVIPTTCFIIVCGLFIANVGWKVNLMGESEADYLDNYKASDISSNSMTSKTWRRISRRVMGMEVIHAKVLSLLSDPVAVVE</sequence>
<name>A0A6H5HG11_9HEMI</name>
<keyword evidence="1" id="KW-0472">Membrane</keyword>
<evidence type="ECO:0000313" key="2">
    <source>
        <dbReference type="EMBL" id="CAB0015975.1"/>
    </source>
</evidence>
<gene>
    <name evidence="2" type="ORF">NTEN_LOCUS20309</name>
</gene>
<dbReference type="EMBL" id="CADCXU010029817">
    <property type="protein sequence ID" value="CAB0015975.1"/>
    <property type="molecule type" value="Genomic_DNA"/>
</dbReference>
<accession>A0A6H5HG11</accession>
<keyword evidence="3" id="KW-1185">Reference proteome</keyword>
<organism evidence="2 3">
    <name type="scientific">Nesidiocoris tenuis</name>
    <dbReference type="NCBI Taxonomy" id="355587"/>
    <lineage>
        <taxon>Eukaryota</taxon>
        <taxon>Metazoa</taxon>
        <taxon>Ecdysozoa</taxon>
        <taxon>Arthropoda</taxon>
        <taxon>Hexapoda</taxon>
        <taxon>Insecta</taxon>
        <taxon>Pterygota</taxon>
        <taxon>Neoptera</taxon>
        <taxon>Paraneoptera</taxon>
        <taxon>Hemiptera</taxon>
        <taxon>Heteroptera</taxon>
        <taxon>Panheteroptera</taxon>
        <taxon>Cimicomorpha</taxon>
        <taxon>Miridae</taxon>
        <taxon>Dicyphina</taxon>
        <taxon>Nesidiocoris</taxon>
    </lineage>
</organism>
<dbReference type="AlphaFoldDB" id="A0A6H5HG11"/>